<keyword evidence="1" id="KW-0863">Zinc-finger</keyword>
<dbReference type="GO" id="GO:0008270">
    <property type="term" value="F:zinc ion binding"/>
    <property type="evidence" value="ECO:0007669"/>
    <property type="project" value="UniProtKB-KW"/>
</dbReference>
<dbReference type="Proteomes" id="UP001392437">
    <property type="component" value="Unassembled WGS sequence"/>
</dbReference>
<evidence type="ECO:0000256" key="1">
    <source>
        <dbReference type="PROSITE-ProRule" id="PRU00042"/>
    </source>
</evidence>
<sequence>MAYYSGSERYDEDWEGDASMGDGEYGIFLDLAPNTTIGEDGIDPNLLMYPPATNTDGEQNAHDPPATAPYSAITDTTPYGMATYEQPPNGISGGTVRYRFDETPMPPLDNHRQEKNGTYMCNRSHKGKACTKAFKRKTELQKHLKTHDKPVYCPFYNDPHLPCDKGRAAEQRDMERHVVSHHRDWAKQNGIVAEQVYCSCGEEFTREDNLRKHQTKYGHQ</sequence>
<dbReference type="EMBL" id="JAQQWP010000009">
    <property type="protein sequence ID" value="KAK8100480.1"/>
    <property type="molecule type" value="Genomic_DNA"/>
</dbReference>
<dbReference type="PROSITE" id="PS50157">
    <property type="entry name" value="ZINC_FINGER_C2H2_2"/>
    <property type="match status" value="1"/>
</dbReference>
<dbReference type="Gene3D" id="3.30.160.60">
    <property type="entry name" value="Classic Zinc Finger"/>
    <property type="match status" value="1"/>
</dbReference>
<keyword evidence="1" id="KW-0862">Zinc</keyword>
<evidence type="ECO:0000313" key="3">
    <source>
        <dbReference type="EMBL" id="KAK8100480.1"/>
    </source>
</evidence>
<keyword evidence="4" id="KW-1185">Reference proteome</keyword>
<name>A0AAW0QBC2_9PEZI</name>
<organism evidence="3 4">
    <name type="scientific">Apiospora kogelbergensis</name>
    <dbReference type="NCBI Taxonomy" id="1337665"/>
    <lineage>
        <taxon>Eukaryota</taxon>
        <taxon>Fungi</taxon>
        <taxon>Dikarya</taxon>
        <taxon>Ascomycota</taxon>
        <taxon>Pezizomycotina</taxon>
        <taxon>Sordariomycetes</taxon>
        <taxon>Xylariomycetidae</taxon>
        <taxon>Amphisphaeriales</taxon>
        <taxon>Apiosporaceae</taxon>
        <taxon>Apiospora</taxon>
    </lineage>
</organism>
<comment type="caution">
    <text evidence="3">The sequence shown here is derived from an EMBL/GenBank/DDBJ whole genome shotgun (WGS) entry which is preliminary data.</text>
</comment>
<gene>
    <name evidence="3" type="ORF">PG999_010854</name>
</gene>
<dbReference type="SUPFAM" id="SSF57667">
    <property type="entry name" value="beta-beta-alpha zinc fingers"/>
    <property type="match status" value="1"/>
</dbReference>
<feature type="domain" description="C2H2-type" evidence="2">
    <location>
        <begin position="119"/>
        <end position="147"/>
    </location>
</feature>
<evidence type="ECO:0000313" key="4">
    <source>
        <dbReference type="Proteomes" id="UP001392437"/>
    </source>
</evidence>
<reference evidence="3 4" key="1">
    <citation type="submission" date="2023-01" db="EMBL/GenBank/DDBJ databases">
        <title>Analysis of 21 Apiospora genomes using comparative genomics revels a genus with tremendous synthesis potential of carbohydrate active enzymes and secondary metabolites.</title>
        <authorList>
            <person name="Sorensen T."/>
        </authorList>
    </citation>
    <scope>NUCLEOTIDE SEQUENCE [LARGE SCALE GENOMIC DNA]</scope>
    <source>
        <strain evidence="3 4">CBS 117206</strain>
    </source>
</reference>
<protein>
    <recommendedName>
        <fullName evidence="2">C2H2-type domain-containing protein</fullName>
    </recommendedName>
</protein>
<evidence type="ECO:0000259" key="2">
    <source>
        <dbReference type="PROSITE" id="PS50157"/>
    </source>
</evidence>
<dbReference type="InterPro" id="IPR036236">
    <property type="entry name" value="Znf_C2H2_sf"/>
</dbReference>
<proteinExistence type="predicted"/>
<dbReference type="InterPro" id="IPR013087">
    <property type="entry name" value="Znf_C2H2_type"/>
</dbReference>
<accession>A0AAW0QBC2</accession>
<dbReference type="AlphaFoldDB" id="A0AAW0QBC2"/>
<keyword evidence="1" id="KW-0479">Metal-binding</keyword>